<protein>
    <recommendedName>
        <fullName evidence="4">5-formyltetrahydrofolate cyclo-ligase</fullName>
        <ecNumber evidence="4">6.3.3.2</ecNumber>
    </recommendedName>
</protein>
<comment type="caution">
    <text evidence="5">The sequence shown here is derived from an EMBL/GenBank/DDBJ whole genome shotgun (WGS) entry which is preliminary data.</text>
</comment>
<reference evidence="5 6" key="1">
    <citation type="submission" date="2016-10" db="EMBL/GenBank/DDBJ databases">
        <authorList>
            <person name="Varghese N."/>
            <person name="Submissions S."/>
        </authorList>
    </citation>
    <scope>NUCLEOTIDE SEQUENCE [LARGE SCALE GENOMIC DNA]</scope>
    <source>
        <strain evidence="5 6">WCP15</strain>
    </source>
</reference>
<evidence type="ECO:0000256" key="2">
    <source>
        <dbReference type="ARBA" id="ARBA00022741"/>
    </source>
</evidence>
<dbReference type="NCBIfam" id="TIGR02727">
    <property type="entry name" value="MTHFS_bact"/>
    <property type="match status" value="1"/>
</dbReference>
<keyword evidence="3 4" id="KW-0067">ATP-binding</keyword>
<keyword evidence="2 4" id="KW-0547">Nucleotide-binding</keyword>
<proteinExistence type="inferred from homology"/>
<comment type="catalytic activity">
    <reaction evidence="4">
        <text>(6S)-5-formyl-5,6,7,8-tetrahydrofolate + ATP = (6R)-5,10-methenyltetrahydrofolate + ADP + phosphate</text>
        <dbReference type="Rhea" id="RHEA:10488"/>
        <dbReference type="ChEBI" id="CHEBI:30616"/>
        <dbReference type="ChEBI" id="CHEBI:43474"/>
        <dbReference type="ChEBI" id="CHEBI:57455"/>
        <dbReference type="ChEBI" id="CHEBI:57457"/>
        <dbReference type="ChEBI" id="CHEBI:456216"/>
        <dbReference type="EC" id="6.3.3.2"/>
    </reaction>
</comment>
<keyword evidence="4" id="KW-0479">Metal-binding</keyword>
<dbReference type="Pfam" id="PF01812">
    <property type="entry name" value="5-FTHF_cyc-lig"/>
    <property type="match status" value="1"/>
</dbReference>
<evidence type="ECO:0000256" key="4">
    <source>
        <dbReference type="RuleBase" id="RU361279"/>
    </source>
</evidence>
<dbReference type="EC" id="6.3.3.2" evidence="4"/>
<dbReference type="EMBL" id="FNWT01000006">
    <property type="protein sequence ID" value="SEH59302.1"/>
    <property type="molecule type" value="Genomic_DNA"/>
</dbReference>
<dbReference type="InterPro" id="IPR002698">
    <property type="entry name" value="FTHF_cligase"/>
</dbReference>
<accession>A0A1H6JJI6</accession>
<keyword evidence="6" id="KW-1185">Reference proteome</keyword>
<evidence type="ECO:0000256" key="3">
    <source>
        <dbReference type="ARBA" id="ARBA00022840"/>
    </source>
</evidence>
<evidence type="ECO:0000256" key="1">
    <source>
        <dbReference type="ARBA" id="ARBA00010638"/>
    </source>
</evidence>
<dbReference type="SUPFAM" id="SSF100950">
    <property type="entry name" value="NagB/RpiA/CoA transferase-like"/>
    <property type="match status" value="1"/>
</dbReference>
<name>A0A1H6JJI6_9ACTN</name>
<evidence type="ECO:0000313" key="6">
    <source>
        <dbReference type="Proteomes" id="UP000199135"/>
    </source>
</evidence>
<gene>
    <name evidence="5" type="ORF">SAMN05216447_106110</name>
</gene>
<sequence>MGRKSPQVVEWFHFVSNADEEHRLTQEEVAMRKREARERCLALRSSLDPAYRIAADRDISCHVLESSSFASSPALLTYLSMPGEVDTRAIIAAALEAAKVVALPRCVPGRRMEWHVVTSLDGLVRSRFGVEEPDGDPATLLDSSLMGQALALVPGLAFDRSGHRLGYGGGYYDVFLSSFEGATLGLCRTEQLADSLASAGLVTRLDLPVEAVATPAGILRL</sequence>
<dbReference type="PANTHER" id="PTHR23407:SF1">
    <property type="entry name" value="5-FORMYLTETRAHYDROFOLATE CYCLO-LIGASE"/>
    <property type="match status" value="1"/>
</dbReference>
<comment type="similarity">
    <text evidence="1 4">Belongs to the 5-formyltetrahydrofolate cyclo-ligase family.</text>
</comment>
<organism evidence="5 6">
    <name type="scientific">Parafannyhessea umbonata</name>
    <dbReference type="NCBI Taxonomy" id="604330"/>
    <lineage>
        <taxon>Bacteria</taxon>
        <taxon>Bacillati</taxon>
        <taxon>Actinomycetota</taxon>
        <taxon>Coriobacteriia</taxon>
        <taxon>Coriobacteriales</taxon>
        <taxon>Atopobiaceae</taxon>
        <taxon>Parafannyhessea</taxon>
    </lineage>
</organism>
<evidence type="ECO:0000313" key="5">
    <source>
        <dbReference type="EMBL" id="SEH59302.1"/>
    </source>
</evidence>
<comment type="cofactor">
    <cofactor evidence="4">
        <name>Mg(2+)</name>
        <dbReference type="ChEBI" id="CHEBI:18420"/>
    </cofactor>
</comment>
<keyword evidence="4" id="KW-0460">Magnesium</keyword>
<dbReference type="InterPro" id="IPR037171">
    <property type="entry name" value="NagB/RpiA_transferase-like"/>
</dbReference>
<dbReference type="InterPro" id="IPR024185">
    <property type="entry name" value="FTHF_cligase-like_sf"/>
</dbReference>
<dbReference type="Proteomes" id="UP000199135">
    <property type="component" value="Unassembled WGS sequence"/>
</dbReference>
<dbReference type="PANTHER" id="PTHR23407">
    <property type="entry name" value="ATPASE INHIBITOR/5-FORMYLTETRAHYDROFOLATE CYCLO-LIGASE"/>
    <property type="match status" value="1"/>
</dbReference>
<dbReference type="Gene3D" id="3.40.50.10420">
    <property type="entry name" value="NagB/RpiA/CoA transferase-like"/>
    <property type="match status" value="1"/>
</dbReference>